<feature type="domain" description="HTH araC/xylS-type" evidence="4">
    <location>
        <begin position="217"/>
        <end position="315"/>
    </location>
</feature>
<dbReference type="SMART" id="SM00342">
    <property type="entry name" value="HTH_ARAC"/>
    <property type="match status" value="1"/>
</dbReference>
<evidence type="ECO:0000256" key="1">
    <source>
        <dbReference type="ARBA" id="ARBA00023015"/>
    </source>
</evidence>
<dbReference type="Pfam" id="PF12833">
    <property type="entry name" value="HTH_18"/>
    <property type="match status" value="1"/>
</dbReference>
<keyword evidence="3" id="KW-0804">Transcription</keyword>
<dbReference type="Proteomes" id="UP000425960">
    <property type="component" value="Chromosome"/>
</dbReference>
<accession>A0A5K7ZYU4</accession>
<evidence type="ECO:0000259" key="4">
    <source>
        <dbReference type="PROSITE" id="PS01124"/>
    </source>
</evidence>
<dbReference type="InterPro" id="IPR053142">
    <property type="entry name" value="PchR_regulatory_protein"/>
</dbReference>
<evidence type="ECO:0000256" key="2">
    <source>
        <dbReference type="ARBA" id="ARBA00023125"/>
    </source>
</evidence>
<dbReference type="PROSITE" id="PS00041">
    <property type="entry name" value="HTH_ARAC_FAMILY_1"/>
    <property type="match status" value="1"/>
</dbReference>
<proteinExistence type="predicted"/>
<evidence type="ECO:0000256" key="3">
    <source>
        <dbReference type="ARBA" id="ARBA00023163"/>
    </source>
</evidence>
<dbReference type="GO" id="GO:0043565">
    <property type="term" value="F:sequence-specific DNA binding"/>
    <property type="evidence" value="ECO:0007669"/>
    <property type="project" value="InterPro"/>
</dbReference>
<dbReference type="PANTHER" id="PTHR47893">
    <property type="entry name" value="REGULATORY PROTEIN PCHR"/>
    <property type="match status" value="1"/>
</dbReference>
<dbReference type="SUPFAM" id="SSF46689">
    <property type="entry name" value="Homeodomain-like"/>
    <property type="match status" value="2"/>
</dbReference>
<gene>
    <name evidence="5" type="ORF">DSCO28_59980</name>
</gene>
<dbReference type="AlphaFoldDB" id="A0A5K7ZYU4"/>
<dbReference type="InterPro" id="IPR020449">
    <property type="entry name" value="Tscrpt_reg_AraC-type_HTH"/>
</dbReference>
<evidence type="ECO:0000313" key="6">
    <source>
        <dbReference type="Proteomes" id="UP000425960"/>
    </source>
</evidence>
<dbReference type="InterPro" id="IPR018060">
    <property type="entry name" value="HTH_AraC"/>
</dbReference>
<dbReference type="Gene3D" id="1.10.10.60">
    <property type="entry name" value="Homeodomain-like"/>
    <property type="match status" value="2"/>
</dbReference>
<dbReference type="PROSITE" id="PS01124">
    <property type="entry name" value="HTH_ARAC_FAMILY_2"/>
    <property type="match status" value="1"/>
</dbReference>
<organism evidence="5 6">
    <name type="scientific">Desulfosarcina ovata subsp. sediminis</name>
    <dbReference type="NCBI Taxonomy" id="885957"/>
    <lineage>
        <taxon>Bacteria</taxon>
        <taxon>Pseudomonadati</taxon>
        <taxon>Thermodesulfobacteriota</taxon>
        <taxon>Desulfobacteria</taxon>
        <taxon>Desulfobacterales</taxon>
        <taxon>Desulfosarcinaceae</taxon>
        <taxon>Desulfosarcina</taxon>
    </lineage>
</organism>
<dbReference type="PANTHER" id="PTHR47893:SF1">
    <property type="entry name" value="REGULATORY PROTEIN PCHR"/>
    <property type="match status" value="1"/>
</dbReference>
<keyword evidence="2" id="KW-0238">DNA-binding</keyword>
<reference evidence="5 6" key="1">
    <citation type="submission" date="2019-11" db="EMBL/GenBank/DDBJ databases">
        <title>Comparative genomics of hydrocarbon-degrading Desulfosarcina strains.</title>
        <authorList>
            <person name="Watanabe M."/>
            <person name="Kojima H."/>
            <person name="Fukui M."/>
        </authorList>
    </citation>
    <scope>NUCLEOTIDE SEQUENCE [LARGE SCALE GENOMIC DNA]</scope>
    <source>
        <strain evidence="5 6">28bB2T</strain>
    </source>
</reference>
<dbReference type="EMBL" id="AP021876">
    <property type="protein sequence ID" value="BBO85432.1"/>
    <property type="molecule type" value="Genomic_DNA"/>
</dbReference>
<sequence>MRTIQLATVPDRTQASSSFKVNLPPSIGKGGVSVDAFASGLQLRIIDAKLDQITTIKGDASGFEVGVGFCLAGFFESRSGCSKNPVYCEPNLSGFFFFPELMDATIKVACQPMMYAVIGMETETLFGIVERDEQRSLSVLKKLEKNDPFIIPDALTPAMRRAFQQIFNCPFSGPIRQLFLEGKLMELLAHKLDQLHSGKAPIRNPYSLKPKDIERVRHAADLLVSDLENPPDMSTLARSVGLSRSTLYRHFNQLYNLSPFEYLRNHRLQTAMHLLQEGEVNVTEAAITVGYLNMSHFAKAFKAMFGIPPSAFLNHSTPAQSI</sequence>
<keyword evidence="1" id="KW-0805">Transcription regulation</keyword>
<dbReference type="InterPro" id="IPR018062">
    <property type="entry name" value="HTH_AraC-typ_CS"/>
</dbReference>
<dbReference type="InterPro" id="IPR009057">
    <property type="entry name" value="Homeodomain-like_sf"/>
</dbReference>
<dbReference type="GO" id="GO:0003700">
    <property type="term" value="F:DNA-binding transcription factor activity"/>
    <property type="evidence" value="ECO:0007669"/>
    <property type="project" value="InterPro"/>
</dbReference>
<evidence type="ECO:0000313" key="5">
    <source>
        <dbReference type="EMBL" id="BBO85432.1"/>
    </source>
</evidence>
<name>A0A5K7ZYU4_9BACT</name>
<dbReference type="KEGG" id="dov:DSCO28_59980"/>
<dbReference type="PRINTS" id="PR00032">
    <property type="entry name" value="HTHARAC"/>
</dbReference>
<protein>
    <submittedName>
        <fullName evidence="5">AraC family transcriptional regulator</fullName>
    </submittedName>
</protein>